<dbReference type="SMART" id="SM00028">
    <property type="entry name" value="TPR"/>
    <property type="match status" value="5"/>
</dbReference>
<dbReference type="Gene3D" id="1.10.287.110">
    <property type="entry name" value="DnaJ domain"/>
    <property type="match status" value="1"/>
</dbReference>
<dbReference type="SMART" id="SM00271">
    <property type="entry name" value="DnaJ"/>
    <property type="match status" value="1"/>
</dbReference>
<dbReference type="PRINTS" id="PR00625">
    <property type="entry name" value="JDOMAIN"/>
</dbReference>
<dbReference type="SUPFAM" id="SSF46565">
    <property type="entry name" value="Chaperone J-domain"/>
    <property type="match status" value="1"/>
</dbReference>
<feature type="repeat" description="TPR" evidence="7">
    <location>
        <begin position="69"/>
        <end position="102"/>
    </location>
</feature>
<dbReference type="CDD" id="cd06257">
    <property type="entry name" value="DnaJ"/>
    <property type="match status" value="1"/>
</dbReference>
<name>A0A2J6PJ91_9HELO</name>
<dbReference type="GO" id="GO:0051787">
    <property type="term" value="F:misfolded protein binding"/>
    <property type="evidence" value="ECO:0007669"/>
    <property type="project" value="TreeGrafter"/>
</dbReference>
<dbReference type="FunFam" id="1.25.40.10:FF:000224">
    <property type="entry name" value="DnaJ and TPR domain protein"/>
    <property type="match status" value="1"/>
</dbReference>
<evidence type="ECO:0000313" key="12">
    <source>
        <dbReference type="Proteomes" id="UP000235672"/>
    </source>
</evidence>
<feature type="region of interest" description="Disordered" evidence="8">
    <location>
        <begin position="461"/>
        <end position="503"/>
    </location>
</feature>
<dbReference type="PANTHER" id="PTHR44140:SF2">
    <property type="entry name" value="LD25575P"/>
    <property type="match status" value="1"/>
</dbReference>
<dbReference type="OrthoDB" id="1726119at2759"/>
<evidence type="ECO:0000256" key="6">
    <source>
        <dbReference type="ARBA" id="ARBA00073740"/>
    </source>
</evidence>
<dbReference type="PANTHER" id="PTHR44140">
    <property type="entry name" value="LD25575P"/>
    <property type="match status" value="1"/>
</dbReference>
<evidence type="ECO:0000256" key="2">
    <source>
        <dbReference type="ARBA" id="ARBA00022729"/>
    </source>
</evidence>
<evidence type="ECO:0000256" key="1">
    <source>
        <dbReference type="ARBA" id="ARBA00004319"/>
    </source>
</evidence>
<evidence type="ECO:0000256" key="4">
    <source>
        <dbReference type="ARBA" id="ARBA00022803"/>
    </source>
</evidence>
<evidence type="ECO:0000256" key="7">
    <source>
        <dbReference type="PROSITE-ProRule" id="PRU00339"/>
    </source>
</evidence>
<dbReference type="STRING" id="1745343.A0A2J6PJ91"/>
<reference evidence="11 12" key="1">
    <citation type="submission" date="2016-05" db="EMBL/GenBank/DDBJ databases">
        <title>A degradative enzymes factory behind the ericoid mycorrhizal symbiosis.</title>
        <authorList>
            <consortium name="DOE Joint Genome Institute"/>
            <person name="Martino E."/>
            <person name="Morin E."/>
            <person name="Grelet G."/>
            <person name="Kuo A."/>
            <person name="Kohler A."/>
            <person name="Daghino S."/>
            <person name="Barry K."/>
            <person name="Choi C."/>
            <person name="Cichocki N."/>
            <person name="Clum A."/>
            <person name="Copeland A."/>
            <person name="Hainaut M."/>
            <person name="Haridas S."/>
            <person name="Labutti K."/>
            <person name="Lindquist E."/>
            <person name="Lipzen A."/>
            <person name="Khouja H.-R."/>
            <person name="Murat C."/>
            <person name="Ohm R."/>
            <person name="Olson A."/>
            <person name="Spatafora J."/>
            <person name="Veneault-Fourrey C."/>
            <person name="Henrissat B."/>
            <person name="Grigoriev I."/>
            <person name="Martin F."/>
            <person name="Perotto S."/>
        </authorList>
    </citation>
    <scope>NUCLEOTIDE SEQUENCE [LARGE SCALE GENOMIC DNA]</scope>
    <source>
        <strain evidence="11 12">UAMH 7357</strain>
    </source>
</reference>
<dbReference type="FunFam" id="1.10.287.110:FF:000083">
    <property type="entry name" value="DnaJ and TPR domain protein"/>
    <property type="match status" value="1"/>
</dbReference>
<evidence type="ECO:0000259" key="10">
    <source>
        <dbReference type="PROSITE" id="PS50076"/>
    </source>
</evidence>
<dbReference type="Pfam" id="PF13431">
    <property type="entry name" value="TPR_17"/>
    <property type="match status" value="1"/>
</dbReference>
<dbReference type="SUPFAM" id="SSF48452">
    <property type="entry name" value="TPR-like"/>
    <property type="match status" value="1"/>
</dbReference>
<dbReference type="AlphaFoldDB" id="A0A2J6PJ91"/>
<sequence length="513" mass="57060">MIVNLSVLAFAATILSSNSLVLALRASEIPSDTPISSLLASANAHLAKGETNDALTYYDVAISRDPNNYLTYFKRGATYLSLGRTLQATHDFDKVLAIKPGFEGALVQRAKIKAKNGEWDAAKNDFIAHGNSQADLAELEEARGAASLATAAEKSGNWEECVTQSGVAIVVASKLLSLRKTRAHCRFERGEVQEGMSDLKHVLQMQSGVTEPHLQISAITFFGLADIEHGIEQMRKCLHSDPESKKCKKLHRREKVLSKALDQVNKHLEKQKYSSALKLLLPNGEDLGLVQDIKDDVKELRQSATIPERSPNELEARVVEMVCESYYEMKNYKKAIPWCDEALTCNEHSLWGLLSKAERHMEAENFDAAIGSLNTAKEHHPGAQKVNQLLQKAQIELKRSKTKDYYKVLGLPRDADEVQIKGAYRKMVKLHHPDKAHKSGISKEDAEKKMASVNEAYEVLSDPELKARYDQGDDPNDHEQQRQHPFHGSPFGHPGGHGGQQFQFKFQGGFPFG</sequence>
<evidence type="ECO:0000256" key="8">
    <source>
        <dbReference type="SAM" id="MobiDB-lite"/>
    </source>
</evidence>
<evidence type="ECO:0000256" key="5">
    <source>
        <dbReference type="ARBA" id="ARBA00022824"/>
    </source>
</evidence>
<comment type="subcellular location">
    <subcellularLocation>
        <location evidence="1">Endoplasmic reticulum lumen</location>
    </subcellularLocation>
</comment>
<dbReference type="InterPro" id="IPR019734">
    <property type="entry name" value="TPR_rpt"/>
</dbReference>
<accession>A0A2J6PJ91</accession>
<keyword evidence="2 9" id="KW-0732">Signal</keyword>
<gene>
    <name evidence="11" type="ORF">NA56DRAFT_405553</name>
</gene>
<dbReference type="EMBL" id="KZ613525">
    <property type="protein sequence ID" value="PMD14074.1"/>
    <property type="molecule type" value="Genomic_DNA"/>
</dbReference>
<protein>
    <recommendedName>
        <fullName evidence="6">Tetratricopeptide repeat and J domain-containing co-chaperone DNJ1</fullName>
    </recommendedName>
</protein>
<dbReference type="InterPro" id="IPR011990">
    <property type="entry name" value="TPR-like_helical_dom_sf"/>
</dbReference>
<dbReference type="PROSITE" id="PS50076">
    <property type="entry name" value="DNAJ_2"/>
    <property type="match status" value="1"/>
</dbReference>
<feature type="chain" id="PRO_5014337144" description="Tetratricopeptide repeat and J domain-containing co-chaperone DNJ1" evidence="9">
    <location>
        <begin position="24"/>
        <end position="513"/>
    </location>
</feature>
<evidence type="ECO:0000256" key="9">
    <source>
        <dbReference type="SAM" id="SignalP"/>
    </source>
</evidence>
<dbReference type="Proteomes" id="UP000235672">
    <property type="component" value="Unassembled WGS sequence"/>
</dbReference>
<dbReference type="GO" id="GO:0005788">
    <property type="term" value="C:endoplasmic reticulum lumen"/>
    <property type="evidence" value="ECO:0007669"/>
    <property type="project" value="UniProtKB-SubCell"/>
</dbReference>
<evidence type="ECO:0000256" key="3">
    <source>
        <dbReference type="ARBA" id="ARBA00022737"/>
    </source>
</evidence>
<feature type="signal peptide" evidence="9">
    <location>
        <begin position="1"/>
        <end position="23"/>
    </location>
</feature>
<organism evidence="11 12">
    <name type="scientific">Hyaloscypha hepaticicola</name>
    <dbReference type="NCBI Taxonomy" id="2082293"/>
    <lineage>
        <taxon>Eukaryota</taxon>
        <taxon>Fungi</taxon>
        <taxon>Dikarya</taxon>
        <taxon>Ascomycota</taxon>
        <taxon>Pezizomycotina</taxon>
        <taxon>Leotiomycetes</taxon>
        <taxon>Helotiales</taxon>
        <taxon>Hyaloscyphaceae</taxon>
        <taxon>Hyaloscypha</taxon>
    </lineage>
</organism>
<feature type="domain" description="J" evidence="10">
    <location>
        <begin position="404"/>
        <end position="473"/>
    </location>
</feature>
<dbReference type="GO" id="GO:0051087">
    <property type="term" value="F:protein-folding chaperone binding"/>
    <property type="evidence" value="ECO:0007669"/>
    <property type="project" value="TreeGrafter"/>
</dbReference>
<dbReference type="Pfam" id="PF00226">
    <property type="entry name" value="DnaJ"/>
    <property type="match status" value="1"/>
</dbReference>
<feature type="repeat" description="TPR" evidence="7">
    <location>
        <begin position="35"/>
        <end position="68"/>
    </location>
</feature>
<keyword evidence="4 7" id="KW-0802">TPR repeat</keyword>
<dbReference type="GO" id="GO:0034975">
    <property type="term" value="P:protein folding in endoplasmic reticulum"/>
    <property type="evidence" value="ECO:0007669"/>
    <property type="project" value="TreeGrafter"/>
</dbReference>
<proteinExistence type="predicted"/>
<keyword evidence="12" id="KW-1185">Reference proteome</keyword>
<dbReference type="InterPro" id="IPR051727">
    <property type="entry name" value="DnaJ_C3_Co-chaperones"/>
</dbReference>
<dbReference type="Gene3D" id="1.25.40.10">
    <property type="entry name" value="Tetratricopeptide repeat domain"/>
    <property type="match status" value="1"/>
</dbReference>
<dbReference type="InterPro" id="IPR036869">
    <property type="entry name" value="J_dom_sf"/>
</dbReference>
<feature type="compositionally biased region" description="Basic and acidic residues" evidence="8">
    <location>
        <begin position="463"/>
        <end position="482"/>
    </location>
</feature>
<keyword evidence="3" id="KW-0677">Repeat</keyword>
<evidence type="ECO:0000313" key="11">
    <source>
        <dbReference type="EMBL" id="PMD14074.1"/>
    </source>
</evidence>
<dbReference type="InterPro" id="IPR001623">
    <property type="entry name" value="DnaJ_domain"/>
</dbReference>
<dbReference type="PROSITE" id="PS50005">
    <property type="entry name" value="TPR"/>
    <property type="match status" value="2"/>
</dbReference>
<keyword evidence="5" id="KW-0256">Endoplasmic reticulum</keyword>